<dbReference type="AlphaFoldDB" id="A0A8H7LEU8"/>
<dbReference type="EMBL" id="JACBPP010000001">
    <property type="protein sequence ID" value="KAF8005025.1"/>
    <property type="molecule type" value="Genomic_DNA"/>
</dbReference>
<keyword evidence="2" id="KW-1185">Reference proteome</keyword>
<dbReference type="Proteomes" id="UP000649328">
    <property type="component" value="Unassembled WGS sequence"/>
</dbReference>
<name>A0A8H7LEU8_9ASCO</name>
<sequence length="61" mass="6948">MNEMEQNLKAAKAEKKDLTCRNDLCAEYKHLSGNDHSSKINEVYLSVWSLRKCPFSSSANL</sequence>
<organism evidence="1 2">
    <name type="scientific">Metschnikowia pulcherrima</name>
    <dbReference type="NCBI Taxonomy" id="27326"/>
    <lineage>
        <taxon>Eukaryota</taxon>
        <taxon>Fungi</taxon>
        <taxon>Dikarya</taxon>
        <taxon>Ascomycota</taxon>
        <taxon>Saccharomycotina</taxon>
        <taxon>Pichiomycetes</taxon>
        <taxon>Metschnikowiaceae</taxon>
        <taxon>Metschnikowia</taxon>
    </lineage>
</organism>
<proteinExistence type="predicted"/>
<evidence type="ECO:0000313" key="2">
    <source>
        <dbReference type="Proteomes" id="UP000649328"/>
    </source>
</evidence>
<gene>
    <name evidence="1" type="ORF">HF325_000482</name>
</gene>
<reference evidence="1" key="1">
    <citation type="submission" date="2020-10" db="EMBL/GenBank/DDBJ databases">
        <title>The Whole-Genome Sequence of Metschnikowia persimmonesis, a Novel Endophytic Yeast Species Isolated from Medicinal Plant Diospyros kaki Thumb.</title>
        <authorList>
            <person name="Rahmat E."/>
            <person name="Kang Y."/>
        </authorList>
    </citation>
    <scope>NUCLEOTIDE SEQUENCE</scope>
    <source>
        <strain evidence="1">KIOM G15050</strain>
    </source>
</reference>
<evidence type="ECO:0000313" key="1">
    <source>
        <dbReference type="EMBL" id="KAF8005025.1"/>
    </source>
</evidence>
<accession>A0A8H7LEU8</accession>
<protein>
    <submittedName>
        <fullName evidence="1">Uncharacterized protein</fullName>
    </submittedName>
</protein>
<comment type="caution">
    <text evidence="1">The sequence shown here is derived from an EMBL/GenBank/DDBJ whole genome shotgun (WGS) entry which is preliminary data.</text>
</comment>